<evidence type="ECO:0000256" key="7">
    <source>
        <dbReference type="RuleBase" id="RU361183"/>
    </source>
</evidence>
<comment type="caution">
    <text evidence="6">Lacks conserved residue(s) required for the propagation of feature annotation.</text>
</comment>
<sequence length="99" mass="11743">MRFHPIQGGQSLSLGKRCWRPDVIRHELMHTLGFYHEHSRYDRDHHFHLSIAYWSEYAIRLPSEAELLTPYDYNSIMHYESNAWAINAKQPTMTAKVEG</sequence>
<dbReference type="PANTHER" id="PTHR10127">
    <property type="entry name" value="DISCOIDIN, CUB, EGF, LAMININ , AND ZINC METALLOPROTEASE DOMAIN CONTAINING"/>
    <property type="match status" value="1"/>
</dbReference>
<dbReference type="SUPFAM" id="SSF55486">
    <property type="entry name" value="Metalloproteases ('zincins'), catalytic domain"/>
    <property type="match status" value="1"/>
</dbReference>
<dbReference type="PANTHER" id="PTHR10127:SF780">
    <property type="entry name" value="METALLOENDOPEPTIDASE"/>
    <property type="match status" value="1"/>
</dbReference>
<keyword evidence="4 6" id="KW-0862">Zinc</keyword>
<dbReference type="PROSITE" id="PS51864">
    <property type="entry name" value="ASTACIN"/>
    <property type="match status" value="1"/>
</dbReference>
<evidence type="ECO:0000313" key="9">
    <source>
        <dbReference type="EMBL" id="KRX99297.1"/>
    </source>
</evidence>
<dbReference type="GO" id="GO:0008270">
    <property type="term" value="F:zinc ion binding"/>
    <property type="evidence" value="ECO:0007669"/>
    <property type="project" value="UniProtKB-UniRule"/>
</dbReference>
<evidence type="ECO:0000256" key="1">
    <source>
        <dbReference type="ARBA" id="ARBA00022670"/>
    </source>
</evidence>
<evidence type="ECO:0000256" key="5">
    <source>
        <dbReference type="ARBA" id="ARBA00023049"/>
    </source>
</evidence>
<keyword evidence="2 6" id="KW-0479">Metal-binding</keyword>
<evidence type="ECO:0000256" key="3">
    <source>
        <dbReference type="ARBA" id="ARBA00022801"/>
    </source>
</evidence>
<evidence type="ECO:0000256" key="6">
    <source>
        <dbReference type="PROSITE-ProRule" id="PRU01211"/>
    </source>
</evidence>
<feature type="binding site" evidence="6">
    <location>
        <position position="36"/>
    </location>
    <ligand>
        <name>Zn(2+)</name>
        <dbReference type="ChEBI" id="CHEBI:29105"/>
        <note>catalytic</note>
    </ligand>
</feature>
<comment type="cofactor">
    <cofactor evidence="6 7">
        <name>Zn(2+)</name>
        <dbReference type="ChEBI" id="CHEBI:29105"/>
    </cofactor>
    <text evidence="6 7">Binds 1 zinc ion per subunit.</text>
</comment>
<feature type="active site" evidence="6">
    <location>
        <position position="27"/>
    </location>
</feature>
<gene>
    <name evidence="9" type="primary">nas-15</name>
    <name evidence="9" type="ORF">T4E_12274</name>
</gene>
<dbReference type="EC" id="3.4.24.-" evidence="7"/>
<dbReference type="InterPro" id="IPR001506">
    <property type="entry name" value="Peptidase_M12A"/>
</dbReference>
<keyword evidence="3 6" id="KW-0378">Hydrolase</keyword>
<dbReference type="Gene3D" id="3.40.390.10">
    <property type="entry name" value="Collagenase (Catalytic Domain)"/>
    <property type="match status" value="1"/>
</dbReference>
<evidence type="ECO:0000256" key="4">
    <source>
        <dbReference type="ARBA" id="ARBA00022833"/>
    </source>
</evidence>
<protein>
    <recommendedName>
        <fullName evidence="7">Metalloendopeptidase</fullName>
        <ecNumber evidence="7">3.4.24.-</ecNumber>
    </recommendedName>
</protein>
<dbReference type="PRINTS" id="PR00480">
    <property type="entry name" value="ASTACIN"/>
</dbReference>
<feature type="binding site" evidence="6">
    <location>
        <position position="26"/>
    </location>
    <ligand>
        <name>Zn(2+)</name>
        <dbReference type="ChEBI" id="CHEBI:29105"/>
        <note>catalytic</note>
    </ligand>
</feature>
<accession>A0A0V0YFY9</accession>
<evidence type="ECO:0000259" key="8">
    <source>
        <dbReference type="PROSITE" id="PS51864"/>
    </source>
</evidence>
<feature type="binding site" evidence="6">
    <location>
        <position position="30"/>
    </location>
    <ligand>
        <name>Zn(2+)</name>
        <dbReference type="ChEBI" id="CHEBI:29105"/>
        <note>catalytic</note>
    </ligand>
</feature>
<dbReference type="InterPro" id="IPR024079">
    <property type="entry name" value="MetalloPept_cat_dom_sf"/>
</dbReference>
<evidence type="ECO:0000256" key="2">
    <source>
        <dbReference type="ARBA" id="ARBA00022723"/>
    </source>
</evidence>
<dbReference type="EMBL" id="JYDU01000015">
    <property type="protein sequence ID" value="KRX99297.1"/>
    <property type="molecule type" value="Genomic_DNA"/>
</dbReference>
<keyword evidence="5 6" id="KW-0482">Metalloprotease</keyword>
<feature type="domain" description="Peptidase M12A" evidence="8">
    <location>
        <begin position="1"/>
        <end position="99"/>
    </location>
</feature>
<keyword evidence="1 6" id="KW-0645">Protease</keyword>
<dbReference type="Proteomes" id="UP000054815">
    <property type="component" value="Unassembled WGS sequence"/>
</dbReference>
<comment type="caution">
    <text evidence="9">The sequence shown here is derived from an EMBL/GenBank/DDBJ whole genome shotgun (WGS) entry which is preliminary data.</text>
</comment>
<dbReference type="GO" id="GO:0006508">
    <property type="term" value="P:proteolysis"/>
    <property type="evidence" value="ECO:0007669"/>
    <property type="project" value="UniProtKB-KW"/>
</dbReference>
<dbReference type="GO" id="GO:0004222">
    <property type="term" value="F:metalloendopeptidase activity"/>
    <property type="evidence" value="ECO:0007669"/>
    <property type="project" value="UniProtKB-UniRule"/>
</dbReference>
<name>A0A0V0YFY9_TRIPS</name>
<dbReference type="AlphaFoldDB" id="A0A0V0YFY9"/>
<dbReference type="Pfam" id="PF01400">
    <property type="entry name" value="Astacin"/>
    <property type="match status" value="1"/>
</dbReference>
<proteinExistence type="predicted"/>
<evidence type="ECO:0000313" key="10">
    <source>
        <dbReference type="Proteomes" id="UP000054815"/>
    </source>
</evidence>
<organism evidence="9 10">
    <name type="scientific">Trichinella pseudospiralis</name>
    <name type="common">Parasitic roundworm</name>
    <dbReference type="NCBI Taxonomy" id="6337"/>
    <lineage>
        <taxon>Eukaryota</taxon>
        <taxon>Metazoa</taxon>
        <taxon>Ecdysozoa</taxon>
        <taxon>Nematoda</taxon>
        <taxon>Enoplea</taxon>
        <taxon>Dorylaimia</taxon>
        <taxon>Trichinellida</taxon>
        <taxon>Trichinellidae</taxon>
        <taxon>Trichinella</taxon>
    </lineage>
</organism>
<dbReference type="STRING" id="6337.A0A0V0YFY9"/>
<reference evidence="9 10" key="1">
    <citation type="submission" date="2015-01" db="EMBL/GenBank/DDBJ databases">
        <title>Evolution of Trichinella species and genotypes.</title>
        <authorList>
            <person name="Korhonen P.K."/>
            <person name="Edoardo P."/>
            <person name="Giuseppe L.R."/>
            <person name="Gasser R.B."/>
        </authorList>
    </citation>
    <scope>NUCLEOTIDE SEQUENCE [LARGE SCALE GENOMIC DNA]</scope>
    <source>
        <strain evidence="9">ISS141</strain>
    </source>
</reference>